<dbReference type="Gene3D" id="3.40.50.300">
    <property type="entry name" value="P-loop containing nucleotide triphosphate hydrolases"/>
    <property type="match status" value="1"/>
</dbReference>
<dbReference type="KEGG" id="vbo:CKY39_27345"/>
<evidence type="ECO:0000313" key="2">
    <source>
        <dbReference type="EMBL" id="ATA56536.1"/>
    </source>
</evidence>
<accession>A0A250DQ87</accession>
<dbReference type="Proteomes" id="UP000217154">
    <property type="component" value="Chromosome"/>
</dbReference>
<proteinExistence type="predicted"/>
<dbReference type="InterPro" id="IPR045063">
    <property type="entry name" value="Dynamin_N"/>
</dbReference>
<gene>
    <name evidence="2" type="ORF">CKY39_27345</name>
</gene>
<dbReference type="PANTHER" id="PTHR43681:SF1">
    <property type="entry name" value="SARCALUMENIN"/>
    <property type="match status" value="1"/>
</dbReference>
<dbReference type="SUPFAM" id="SSF52540">
    <property type="entry name" value="P-loop containing nucleoside triphosphate hydrolases"/>
    <property type="match status" value="1"/>
</dbReference>
<dbReference type="InterPro" id="IPR051943">
    <property type="entry name" value="TRAFAC_Dynamin-like_GTPase"/>
</dbReference>
<dbReference type="AlphaFoldDB" id="A0A250DQ87"/>
<dbReference type="InterPro" id="IPR027417">
    <property type="entry name" value="P-loop_NTPase"/>
</dbReference>
<protein>
    <submittedName>
        <fullName evidence="2">Dynamin family protein</fullName>
    </submittedName>
</protein>
<reference evidence="2 3" key="1">
    <citation type="submission" date="2017-09" db="EMBL/GenBank/DDBJ databases">
        <title>The diverse metabolic capabilities of V. boronicumulans make it an excellent choice for continued studies on novel biodegradation.</title>
        <authorList>
            <person name="Sun S."/>
        </authorList>
    </citation>
    <scope>NUCLEOTIDE SEQUENCE [LARGE SCALE GENOMIC DNA]</scope>
    <source>
        <strain evidence="2 3">J1</strain>
    </source>
</reference>
<organism evidence="2 3">
    <name type="scientific">Variovorax boronicumulans</name>
    <dbReference type="NCBI Taxonomy" id="436515"/>
    <lineage>
        <taxon>Bacteria</taxon>
        <taxon>Pseudomonadati</taxon>
        <taxon>Pseudomonadota</taxon>
        <taxon>Betaproteobacteria</taxon>
        <taxon>Burkholderiales</taxon>
        <taxon>Comamonadaceae</taxon>
        <taxon>Variovorax</taxon>
    </lineage>
</organism>
<name>A0A250DQ87_9BURK</name>
<dbReference type="RefSeq" id="WP_095746666.1">
    <property type="nucleotide sequence ID" value="NZ_CP023284.1"/>
</dbReference>
<dbReference type="PANTHER" id="PTHR43681">
    <property type="entry name" value="TRANSMEMBRANE GTPASE FZO"/>
    <property type="match status" value="1"/>
</dbReference>
<evidence type="ECO:0000313" key="3">
    <source>
        <dbReference type="Proteomes" id="UP000217154"/>
    </source>
</evidence>
<evidence type="ECO:0000259" key="1">
    <source>
        <dbReference type="Pfam" id="PF00350"/>
    </source>
</evidence>
<dbReference type="EMBL" id="CP023284">
    <property type="protein sequence ID" value="ATA56536.1"/>
    <property type="molecule type" value="Genomic_DNA"/>
</dbReference>
<feature type="domain" description="Dynamin N-terminal" evidence="1">
    <location>
        <begin position="58"/>
        <end position="274"/>
    </location>
</feature>
<sequence length="657" mass="73229">MSRSFNQQLDQHGAWRSNFARRLQWLSRWLTDNELLDQAVAERLRALEDQIRTSKVMVAFVAEFSRGKSELINAIFFAGYGRRIMPASAGRTTMCPTELGYDAALAPKLRLLPIETRLEPHSLAHWRERPTRWTELPIEVGDAEQLARAMGKVAEVRWVSKDEARALGFWNPETPDDNPVQDAEGRVEIPRWRHAVLNMPHPLLEQGLVILDTPGLNAIGAEPELTVSLIPQAHAVVFILGAETGVTRSDLSIWREHLITGDDSHDTRFVVLNKIDTLWDTLSTPAQIAQQIERQREGAARLLEVPLAQVLPVSAQKGLQAKIGHDAALLDASRLPALEALLGEGVLGKRETMLRLAVDAGMTALRTEAERLLKVRQRDLSEQALELQGLRGKNVSVIRHMRARIDQEHAEFEGSNTRILALRSVQGKLLREVYAVLGRTALKADMVKLAAALKRPGVKFNVRKVYGETFDALRNNLREVQATTAEIQSMLHATFRQLNAEQGFTLQAPAEPDLSGFEQELGQIERSHIHYLGVGNLIKLAQADFCDKLVRALASRLRLVNEAAMTEVERWSKGASAQIDAQLKERRRNFSKRIEAIERIQNAAGSLDDRLAEIAAQESHLAALQERLHEFTSLIAQHGSQPPVAAPAIAGEQLRAA</sequence>
<dbReference type="Pfam" id="PF00350">
    <property type="entry name" value="Dynamin_N"/>
    <property type="match status" value="1"/>
</dbReference>